<comment type="caution">
    <text evidence="11">The sequence shown here is derived from an EMBL/GenBank/DDBJ whole genome shotgun (WGS) entry which is preliminary data.</text>
</comment>
<evidence type="ECO:0000313" key="11">
    <source>
        <dbReference type="EMBL" id="PPE69988.1"/>
    </source>
</evidence>
<dbReference type="InterPro" id="IPR050298">
    <property type="entry name" value="Gram-neg_bact_OMP"/>
</dbReference>
<evidence type="ECO:0000256" key="5">
    <source>
        <dbReference type="ARBA" id="ARBA00022692"/>
    </source>
</evidence>
<dbReference type="RefSeq" id="WP_104357353.1">
    <property type="nucleotide sequence ID" value="NZ_CALFFA010000040.1"/>
</dbReference>
<dbReference type="InterPro" id="IPR033900">
    <property type="entry name" value="Gram_neg_porin_domain"/>
</dbReference>
<dbReference type="SUPFAM" id="SSF56935">
    <property type="entry name" value="Porins"/>
    <property type="match status" value="1"/>
</dbReference>
<evidence type="ECO:0000256" key="2">
    <source>
        <dbReference type="ARBA" id="ARBA00011233"/>
    </source>
</evidence>
<dbReference type="PANTHER" id="PTHR34501">
    <property type="entry name" value="PROTEIN YDDL-RELATED"/>
    <property type="match status" value="1"/>
</dbReference>
<dbReference type="Gene3D" id="2.40.160.10">
    <property type="entry name" value="Porin"/>
    <property type="match status" value="1"/>
</dbReference>
<dbReference type="AlphaFoldDB" id="A0A2S5T519"/>
<gene>
    <name evidence="11" type="ORF">C1702_09010</name>
</gene>
<keyword evidence="9" id="KW-0472">Membrane</keyword>
<accession>A0A2S5T519</accession>
<dbReference type="CDD" id="cd00342">
    <property type="entry name" value="gram_neg_porins"/>
    <property type="match status" value="1"/>
</dbReference>
<organism evidence="11 12">
    <name type="scientific">Caldimonas thermodepolymerans</name>
    <dbReference type="NCBI Taxonomy" id="215580"/>
    <lineage>
        <taxon>Bacteria</taxon>
        <taxon>Pseudomonadati</taxon>
        <taxon>Pseudomonadota</taxon>
        <taxon>Betaproteobacteria</taxon>
        <taxon>Burkholderiales</taxon>
        <taxon>Sphaerotilaceae</taxon>
        <taxon>Caldimonas</taxon>
    </lineage>
</organism>
<comment type="subunit">
    <text evidence="2">Homotrimer.</text>
</comment>
<reference evidence="11 12" key="1">
    <citation type="submission" date="2018-02" db="EMBL/GenBank/DDBJ databases">
        <title>Reclassifiation of [Polyangium] brachysporum DSM 7029 as Guopingzhaonella breviflexa gen. nov., sp. nov., a member of the family Comamonadaceae.</title>
        <authorList>
            <person name="Tang B."/>
        </authorList>
    </citation>
    <scope>NUCLEOTIDE SEQUENCE [LARGE SCALE GENOMIC DNA]</scope>
    <source>
        <strain evidence="11 12">DSM 15344</strain>
    </source>
</reference>
<dbReference type="GO" id="GO:0006811">
    <property type="term" value="P:monoatomic ion transport"/>
    <property type="evidence" value="ECO:0007669"/>
    <property type="project" value="UniProtKB-KW"/>
</dbReference>
<evidence type="ECO:0000256" key="9">
    <source>
        <dbReference type="ARBA" id="ARBA00023136"/>
    </source>
</evidence>
<dbReference type="EMBL" id="PSNY01000008">
    <property type="protein sequence ID" value="PPE69988.1"/>
    <property type="molecule type" value="Genomic_DNA"/>
</dbReference>
<name>A0A2S5T519_9BURK</name>
<keyword evidence="12" id="KW-1185">Reference proteome</keyword>
<dbReference type="Proteomes" id="UP000239406">
    <property type="component" value="Unassembled WGS sequence"/>
</dbReference>
<dbReference type="PANTHER" id="PTHR34501:SF9">
    <property type="entry name" value="MAJOR OUTER MEMBRANE PROTEIN P.IA"/>
    <property type="match status" value="1"/>
</dbReference>
<evidence type="ECO:0000313" key="12">
    <source>
        <dbReference type="Proteomes" id="UP000239406"/>
    </source>
</evidence>
<evidence type="ECO:0000256" key="10">
    <source>
        <dbReference type="ARBA" id="ARBA00023237"/>
    </source>
</evidence>
<keyword evidence="10" id="KW-0998">Cell outer membrane</keyword>
<evidence type="ECO:0000256" key="4">
    <source>
        <dbReference type="ARBA" id="ARBA00022452"/>
    </source>
</evidence>
<keyword evidence="3" id="KW-0813">Transport</keyword>
<keyword evidence="4" id="KW-1134">Transmembrane beta strand</keyword>
<evidence type="ECO:0000256" key="3">
    <source>
        <dbReference type="ARBA" id="ARBA00022448"/>
    </source>
</evidence>
<protein>
    <submittedName>
        <fullName evidence="11">Porin</fullName>
    </submittedName>
</protein>
<comment type="subcellular location">
    <subcellularLocation>
        <location evidence="1">Cell outer membrane</location>
        <topology evidence="1">Multi-pass membrane protein</topology>
    </subcellularLocation>
</comment>
<dbReference type="GO" id="GO:0046930">
    <property type="term" value="C:pore complex"/>
    <property type="evidence" value="ECO:0007669"/>
    <property type="project" value="UniProtKB-KW"/>
</dbReference>
<keyword evidence="8" id="KW-0626">Porin</keyword>
<dbReference type="InterPro" id="IPR023614">
    <property type="entry name" value="Porin_dom_sf"/>
</dbReference>
<keyword evidence="7" id="KW-0406">Ion transport</keyword>
<evidence type="ECO:0000256" key="6">
    <source>
        <dbReference type="ARBA" id="ARBA00022729"/>
    </source>
</evidence>
<sequence>MKFCHTVVARAAAACLALGAFGAHAQSSVQLYGLIDMSVGSFQNSGADRLTRAESGRMTTSFFAFKGTEDLGGGLKAMFNLEAFLAADTGAAIGRTFWDRQANVGLGGSFGNVFLGHNTTSMFVQGLMFNPFSSSMTFSPTMRFLYSTAAPYAVSAGGTAWTNSILYTTPNFNGLSGTLQASMKEAAGGSNSYAASVLYAAGPLAAGLVYEKEAIGAADQTNLLVSGSYDFEVAKLYAQYGQTKDDAADEKYKMVQVGATVPLAGGSVLASYGQQNADEADVKVKTFSLGYDYFLSKRTDLYAVYMYDKATGLDKGNTFAVGVRHRF</sequence>
<evidence type="ECO:0000256" key="7">
    <source>
        <dbReference type="ARBA" id="ARBA00023065"/>
    </source>
</evidence>
<keyword evidence="6" id="KW-0732">Signal</keyword>
<dbReference type="GO" id="GO:0009279">
    <property type="term" value="C:cell outer membrane"/>
    <property type="evidence" value="ECO:0007669"/>
    <property type="project" value="UniProtKB-SubCell"/>
</dbReference>
<dbReference type="GO" id="GO:0015288">
    <property type="term" value="F:porin activity"/>
    <property type="evidence" value="ECO:0007669"/>
    <property type="project" value="UniProtKB-KW"/>
</dbReference>
<evidence type="ECO:0000256" key="1">
    <source>
        <dbReference type="ARBA" id="ARBA00004571"/>
    </source>
</evidence>
<evidence type="ECO:0000256" key="8">
    <source>
        <dbReference type="ARBA" id="ARBA00023114"/>
    </source>
</evidence>
<proteinExistence type="predicted"/>
<keyword evidence="5" id="KW-0812">Transmembrane</keyword>
<dbReference type="Pfam" id="PF13609">
    <property type="entry name" value="Porin_4"/>
    <property type="match status" value="1"/>
</dbReference>